<evidence type="ECO:0000259" key="16">
    <source>
        <dbReference type="PROSITE" id="PS50924"/>
    </source>
</evidence>
<evidence type="ECO:0000256" key="4">
    <source>
        <dbReference type="ARBA" id="ARBA00022679"/>
    </source>
</evidence>
<dbReference type="InterPro" id="IPR036890">
    <property type="entry name" value="HATPase_C_sf"/>
</dbReference>
<dbReference type="InterPro" id="IPR003661">
    <property type="entry name" value="HisK_dim/P_dom"/>
</dbReference>
<dbReference type="CDD" id="cd00130">
    <property type="entry name" value="PAS"/>
    <property type="match status" value="1"/>
</dbReference>
<dbReference type="CDD" id="cd16922">
    <property type="entry name" value="HATPase_EvgS-ArcB-TorS-like"/>
    <property type="match status" value="1"/>
</dbReference>
<reference evidence="17" key="1">
    <citation type="submission" date="2021-04" db="EMBL/GenBank/DDBJ databases">
        <title>The complete genome sequence of Caulobacter sp. S6.</title>
        <authorList>
            <person name="Tang Y."/>
            <person name="Ouyang W."/>
            <person name="Liu Q."/>
            <person name="Huang B."/>
            <person name="Guo Z."/>
            <person name="Lei P."/>
        </authorList>
    </citation>
    <scope>NUCLEOTIDE SEQUENCE</scope>
    <source>
        <strain evidence="17">S6</strain>
    </source>
</reference>
<dbReference type="Pfam" id="PF03707">
    <property type="entry name" value="MHYT"/>
    <property type="match status" value="3"/>
</dbReference>
<proteinExistence type="predicted"/>
<dbReference type="Proteomes" id="UP000676409">
    <property type="component" value="Chromosome"/>
</dbReference>
<keyword evidence="7" id="KW-0067">ATP-binding</keyword>
<dbReference type="PROSITE" id="PS50112">
    <property type="entry name" value="PAS"/>
    <property type="match status" value="1"/>
</dbReference>
<evidence type="ECO:0000256" key="12">
    <source>
        <dbReference type="PROSITE-ProRule" id="PRU00244"/>
    </source>
</evidence>
<keyword evidence="6" id="KW-0418">Kinase</keyword>
<keyword evidence="12" id="KW-0812">Transmembrane</keyword>
<dbReference type="InterPro" id="IPR005467">
    <property type="entry name" value="His_kinase_dom"/>
</dbReference>
<keyword evidence="5" id="KW-0547">Nucleotide-binding</keyword>
<feature type="domain" description="Response regulatory" evidence="14">
    <location>
        <begin position="771"/>
        <end position="885"/>
    </location>
</feature>
<evidence type="ECO:0000256" key="10">
    <source>
        <dbReference type="ARBA" id="ARBA00068150"/>
    </source>
</evidence>
<dbReference type="SUPFAM" id="SSF55874">
    <property type="entry name" value="ATPase domain of HSP90 chaperone/DNA topoisomerase II/histidine kinase"/>
    <property type="match status" value="1"/>
</dbReference>
<evidence type="ECO:0000256" key="11">
    <source>
        <dbReference type="PROSITE-ProRule" id="PRU00169"/>
    </source>
</evidence>
<evidence type="ECO:0000256" key="7">
    <source>
        <dbReference type="ARBA" id="ARBA00022840"/>
    </source>
</evidence>
<dbReference type="FunFam" id="3.30.565.10:FF:000010">
    <property type="entry name" value="Sensor histidine kinase RcsC"/>
    <property type="match status" value="1"/>
</dbReference>
<evidence type="ECO:0000259" key="13">
    <source>
        <dbReference type="PROSITE" id="PS50109"/>
    </source>
</evidence>
<keyword evidence="12" id="KW-0472">Membrane</keyword>
<dbReference type="PRINTS" id="PR00344">
    <property type="entry name" value="BCTRLSENSOR"/>
</dbReference>
<comment type="subunit">
    <text evidence="9">At low DSF concentrations, interacts with RpfF.</text>
</comment>
<evidence type="ECO:0000256" key="3">
    <source>
        <dbReference type="ARBA" id="ARBA00022553"/>
    </source>
</evidence>
<dbReference type="GO" id="GO:0016020">
    <property type="term" value="C:membrane"/>
    <property type="evidence" value="ECO:0007669"/>
    <property type="project" value="UniProtKB-UniRule"/>
</dbReference>
<dbReference type="GO" id="GO:0000155">
    <property type="term" value="F:phosphorelay sensor kinase activity"/>
    <property type="evidence" value="ECO:0007669"/>
    <property type="project" value="InterPro"/>
</dbReference>
<keyword evidence="12" id="KW-1133">Transmembrane helix</keyword>
<dbReference type="SMART" id="SM00388">
    <property type="entry name" value="HisKA"/>
    <property type="match status" value="1"/>
</dbReference>
<dbReference type="AlphaFoldDB" id="A0A975FZH2"/>
<dbReference type="EMBL" id="CP073078">
    <property type="protein sequence ID" value="QUD87994.1"/>
    <property type="molecule type" value="Genomic_DNA"/>
</dbReference>
<dbReference type="InterPro" id="IPR005330">
    <property type="entry name" value="MHYT_dom"/>
</dbReference>
<feature type="transmembrane region" description="Helical" evidence="12">
    <location>
        <begin position="177"/>
        <end position="196"/>
    </location>
</feature>
<dbReference type="Gene3D" id="3.40.50.2300">
    <property type="match status" value="2"/>
</dbReference>
<feature type="transmembrane region" description="Helical" evidence="12">
    <location>
        <begin position="216"/>
        <end position="237"/>
    </location>
</feature>
<dbReference type="InterPro" id="IPR035965">
    <property type="entry name" value="PAS-like_dom_sf"/>
</dbReference>
<sequence>MLKVLACISTGHDWRLIVLAGLVCLTSVRITFNLYGRAPDSNGAARAAWLGLTGLVTGSGIWATHFIAMLAFQPGGRTGYEPVLTLASLLIAVLVSAGGLAVATTTRLKRRHAIGGALLGFGIGLMHYAGMAAFEVQGRLLWDFRYVAASVAVGAGFGAMALLVARDGKAAGRQLPASLLLTLGICGMHFTGMTAVSILPDPSVKAPTSLMSHDAMAVTVAVLAISVIALVLGALALDGRSRRQAFGHLRDAIDAMPDGLAIYDIADRLVSWNSRYAELLGQQDGDLVVGMSYADLVASVSRRRPPAVPVGEEAVWASAAVALNRVDVGGREQEFRDGGWLRVHHRPTRQGGVVSVCVDITSAKHNTRALARARDEAQAANLAKSEFLANMSHEIRTPMNGVIGMNQLLLRSGLDEQQHSFAQAVQKSAGSLLAIIDDILDISKLEAGKVELEAVEFCLETLVEDVVELLSPRAAEKGLTLGAFVAPLARGKVRGDPLRLRQILLNLVSNAIKFTRDGAVTVEVGAVQAPSGRQQIRIEVQDTGIGVDHASKQKLFQKFQQADGSITRQYGGTGLGLSISRELVELMGGAIGVADRPGGGAIFWFEVELCQVGAPMRADEPLAGLRILLLDDQPLRRALQVRRLAAEGAVVSEAEAGRDALALAERAEHEGAPFDLVISDHRAPEATDCGLAEPFMNLNDGDPPKLVVFDDLEAPLAACETPIDYRRLTNPVRRQALVEALTGLARPRGGELTAAETPAPAPMRAPGETGRILLAEDNEINTLLATTLLRQVGFEVRTVPNGAEAVTAAAHQSFDLILMDLQMPVMDGLQATRLIRASGSQVPIVAMTANVMDRDREACLAAGMDDFVSKPIDASAFLRTVARRLANSEQNEGAPKRPEPVTT</sequence>
<dbReference type="InterPro" id="IPR003594">
    <property type="entry name" value="HATPase_dom"/>
</dbReference>
<dbReference type="Gene3D" id="3.30.565.10">
    <property type="entry name" value="Histidine kinase-like ATPase, C-terminal domain"/>
    <property type="match status" value="1"/>
</dbReference>
<dbReference type="Gene3D" id="1.10.287.130">
    <property type="match status" value="1"/>
</dbReference>
<dbReference type="KEGG" id="caul:KCG34_23660"/>
<organism evidence="17 18">
    <name type="scientific">Phenylobacterium montanum</name>
    <dbReference type="NCBI Taxonomy" id="2823693"/>
    <lineage>
        <taxon>Bacteria</taxon>
        <taxon>Pseudomonadati</taxon>
        <taxon>Pseudomonadota</taxon>
        <taxon>Alphaproteobacteria</taxon>
        <taxon>Caulobacterales</taxon>
        <taxon>Caulobacteraceae</taxon>
        <taxon>Phenylobacterium</taxon>
    </lineage>
</organism>
<evidence type="ECO:0000313" key="17">
    <source>
        <dbReference type="EMBL" id="QUD87994.1"/>
    </source>
</evidence>
<dbReference type="PROSITE" id="PS50924">
    <property type="entry name" value="MHYT"/>
    <property type="match status" value="1"/>
</dbReference>
<evidence type="ECO:0000313" key="18">
    <source>
        <dbReference type="Proteomes" id="UP000676409"/>
    </source>
</evidence>
<keyword evidence="18" id="KW-1185">Reference proteome</keyword>
<name>A0A975FZH2_9CAUL</name>
<dbReference type="SUPFAM" id="SSF52172">
    <property type="entry name" value="CheY-like"/>
    <property type="match status" value="2"/>
</dbReference>
<dbReference type="Pfam" id="PF02518">
    <property type="entry name" value="HATPase_c"/>
    <property type="match status" value="1"/>
</dbReference>
<feature type="transmembrane region" description="Helical" evidence="12">
    <location>
        <begin position="146"/>
        <end position="165"/>
    </location>
</feature>
<dbReference type="CDD" id="cd17546">
    <property type="entry name" value="REC_hyHK_CKI1_RcsC-like"/>
    <property type="match status" value="1"/>
</dbReference>
<feature type="modified residue" description="4-aspartylphosphate" evidence="11">
    <location>
        <position position="820"/>
    </location>
</feature>
<dbReference type="InterPro" id="IPR000014">
    <property type="entry name" value="PAS"/>
</dbReference>
<keyword evidence="8" id="KW-0902">Two-component regulatory system</keyword>
<evidence type="ECO:0000256" key="1">
    <source>
        <dbReference type="ARBA" id="ARBA00000085"/>
    </source>
</evidence>
<dbReference type="InterPro" id="IPR004358">
    <property type="entry name" value="Sig_transdc_His_kin-like_C"/>
</dbReference>
<keyword evidence="4" id="KW-0808">Transferase</keyword>
<feature type="domain" description="MHYT" evidence="16">
    <location>
        <begin position="12"/>
        <end position="199"/>
    </location>
</feature>
<evidence type="ECO:0000259" key="14">
    <source>
        <dbReference type="PROSITE" id="PS50110"/>
    </source>
</evidence>
<dbReference type="RefSeq" id="WP_211938045.1">
    <property type="nucleotide sequence ID" value="NZ_CP073078.1"/>
</dbReference>
<dbReference type="GO" id="GO:0005524">
    <property type="term" value="F:ATP binding"/>
    <property type="evidence" value="ECO:0007669"/>
    <property type="project" value="UniProtKB-KW"/>
</dbReference>
<dbReference type="SMART" id="SM00387">
    <property type="entry name" value="HATPase_c"/>
    <property type="match status" value="1"/>
</dbReference>
<evidence type="ECO:0000256" key="9">
    <source>
        <dbReference type="ARBA" id="ARBA00064003"/>
    </source>
</evidence>
<evidence type="ECO:0000256" key="8">
    <source>
        <dbReference type="ARBA" id="ARBA00023012"/>
    </source>
</evidence>
<dbReference type="EC" id="2.7.13.3" evidence="2"/>
<feature type="domain" description="Response regulatory" evidence="14">
    <location>
        <begin position="626"/>
        <end position="745"/>
    </location>
</feature>
<dbReference type="SMART" id="SM00091">
    <property type="entry name" value="PAS"/>
    <property type="match status" value="1"/>
</dbReference>
<dbReference type="Pfam" id="PF12860">
    <property type="entry name" value="PAS_7"/>
    <property type="match status" value="1"/>
</dbReference>
<dbReference type="SUPFAM" id="SSF47384">
    <property type="entry name" value="Homodimeric domain of signal transducing histidine kinase"/>
    <property type="match status" value="1"/>
</dbReference>
<dbReference type="InterPro" id="IPR001789">
    <property type="entry name" value="Sig_transdc_resp-reg_receiver"/>
</dbReference>
<evidence type="ECO:0000256" key="6">
    <source>
        <dbReference type="ARBA" id="ARBA00022777"/>
    </source>
</evidence>
<feature type="domain" description="Histidine kinase" evidence="13">
    <location>
        <begin position="390"/>
        <end position="611"/>
    </location>
</feature>
<dbReference type="Pfam" id="PF00512">
    <property type="entry name" value="HisKA"/>
    <property type="match status" value="1"/>
</dbReference>
<dbReference type="Pfam" id="PF00072">
    <property type="entry name" value="Response_reg"/>
    <property type="match status" value="1"/>
</dbReference>
<comment type="catalytic activity">
    <reaction evidence="1">
        <text>ATP + protein L-histidine = ADP + protein N-phospho-L-histidine.</text>
        <dbReference type="EC" id="2.7.13.3"/>
    </reaction>
</comment>
<evidence type="ECO:0000256" key="2">
    <source>
        <dbReference type="ARBA" id="ARBA00012438"/>
    </source>
</evidence>
<evidence type="ECO:0000259" key="15">
    <source>
        <dbReference type="PROSITE" id="PS50112"/>
    </source>
</evidence>
<feature type="transmembrane region" description="Helical" evidence="12">
    <location>
        <begin position="83"/>
        <end position="102"/>
    </location>
</feature>
<dbReference type="PROSITE" id="PS50109">
    <property type="entry name" value="HIS_KIN"/>
    <property type="match status" value="1"/>
</dbReference>
<protein>
    <recommendedName>
        <fullName evidence="10">Sensory/regulatory protein RpfC</fullName>
        <ecNumber evidence="2">2.7.13.3</ecNumber>
    </recommendedName>
</protein>
<dbReference type="PANTHER" id="PTHR45339:SF5">
    <property type="entry name" value="HISTIDINE KINASE"/>
    <property type="match status" value="1"/>
</dbReference>
<dbReference type="CDD" id="cd00082">
    <property type="entry name" value="HisKA"/>
    <property type="match status" value="1"/>
</dbReference>
<dbReference type="InterPro" id="IPR036097">
    <property type="entry name" value="HisK_dim/P_sf"/>
</dbReference>
<dbReference type="Gene3D" id="3.30.450.20">
    <property type="entry name" value="PAS domain"/>
    <property type="match status" value="1"/>
</dbReference>
<feature type="domain" description="PAS" evidence="15">
    <location>
        <begin position="245"/>
        <end position="288"/>
    </location>
</feature>
<dbReference type="PANTHER" id="PTHR45339">
    <property type="entry name" value="HYBRID SIGNAL TRANSDUCTION HISTIDINE KINASE J"/>
    <property type="match status" value="1"/>
</dbReference>
<feature type="transmembrane region" description="Helical" evidence="12">
    <location>
        <begin position="114"/>
        <end position="134"/>
    </location>
</feature>
<accession>A0A975FZH2</accession>
<dbReference type="InterPro" id="IPR011006">
    <property type="entry name" value="CheY-like_superfamily"/>
</dbReference>
<dbReference type="PROSITE" id="PS50110">
    <property type="entry name" value="RESPONSE_REGULATORY"/>
    <property type="match status" value="2"/>
</dbReference>
<dbReference type="FunFam" id="1.10.287.130:FF:000002">
    <property type="entry name" value="Two-component osmosensing histidine kinase"/>
    <property type="match status" value="1"/>
</dbReference>
<keyword evidence="3 11" id="KW-0597">Phosphoprotein</keyword>
<dbReference type="SMART" id="SM00448">
    <property type="entry name" value="REC"/>
    <property type="match status" value="2"/>
</dbReference>
<feature type="modified residue" description="4-aspartylphosphate" evidence="11">
    <location>
        <position position="680"/>
    </location>
</feature>
<feature type="transmembrane region" description="Helical" evidence="12">
    <location>
        <begin position="47"/>
        <end position="71"/>
    </location>
</feature>
<dbReference type="SUPFAM" id="SSF55785">
    <property type="entry name" value="PYP-like sensor domain (PAS domain)"/>
    <property type="match status" value="1"/>
</dbReference>
<gene>
    <name evidence="17" type="ORF">KCG34_23660</name>
</gene>
<feature type="transmembrane region" description="Helical" evidence="12">
    <location>
        <begin position="14"/>
        <end position="35"/>
    </location>
</feature>
<evidence type="ECO:0000256" key="5">
    <source>
        <dbReference type="ARBA" id="ARBA00022741"/>
    </source>
</evidence>